<feature type="region of interest" description="Disordered" evidence="1">
    <location>
        <begin position="53"/>
        <end position="112"/>
    </location>
</feature>
<name>A0AAY5KTN7_ESOLU</name>
<evidence type="ECO:0000313" key="3">
    <source>
        <dbReference type="Proteomes" id="UP000265140"/>
    </source>
</evidence>
<dbReference type="Proteomes" id="UP000265140">
    <property type="component" value="Chromosome 11"/>
</dbReference>
<feature type="compositionally biased region" description="Gly residues" evidence="1">
    <location>
        <begin position="61"/>
        <end position="104"/>
    </location>
</feature>
<proteinExistence type="predicted"/>
<evidence type="ECO:0000313" key="2">
    <source>
        <dbReference type="Ensembl" id="ENSELUP00000092204.1"/>
    </source>
</evidence>
<dbReference type="AlphaFoldDB" id="A0AAY5KTN7"/>
<accession>A0AAY5KTN7</accession>
<protein>
    <submittedName>
        <fullName evidence="2">Uncharacterized protein</fullName>
    </submittedName>
</protein>
<organism evidence="2 3">
    <name type="scientific">Esox lucius</name>
    <name type="common">Northern pike</name>
    <dbReference type="NCBI Taxonomy" id="8010"/>
    <lineage>
        <taxon>Eukaryota</taxon>
        <taxon>Metazoa</taxon>
        <taxon>Chordata</taxon>
        <taxon>Craniata</taxon>
        <taxon>Vertebrata</taxon>
        <taxon>Euteleostomi</taxon>
        <taxon>Actinopterygii</taxon>
        <taxon>Neopterygii</taxon>
        <taxon>Teleostei</taxon>
        <taxon>Protacanthopterygii</taxon>
        <taxon>Esociformes</taxon>
        <taxon>Esocidae</taxon>
        <taxon>Esox</taxon>
    </lineage>
</organism>
<dbReference type="Ensembl" id="ENSELUT00000092640.1">
    <property type="protein sequence ID" value="ENSELUP00000092204.1"/>
    <property type="gene ID" value="ENSELUG00000036430.1"/>
</dbReference>
<evidence type="ECO:0000256" key="1">
    <source>
        <dbReference type="SAM" id="MobiDB-lite"/>
    </source>
</evidence>
<reference evidence="2 3" key="1">
    <citation type="submission" date="2020-02" db="EMBL/GenBank/DDBJ databases">
        <title>Esox lucius (northern pike) genome, fEsoLuc1, primary haplotype.</title>
        <authorList>
            <person name="Myers G."/>
            <person name="Karagic N."/>
            <person name="Meyer A."/>
            <person name="Pippel M."/>
            <person name="Reichard M."/>
            <person name="Winkler S."/>
            <person name="Tracey A."/>
            <person name="Sims Y."/>
            <person name="Howe K."/>
            <person name="Rhie A."/>
            <person name="Formenti G."/>
            <person name="Durbin R."/>
            <person name="Fedrigo O."/>
            <person name="Jarvis E.D."/>
        </authorList>
    </citation>
    <scope>NUCLEOTIDE SEQUENCE [LARGE SCALE GENOMIC DNA]</scope>
</reference>
<reference evidence="2" key="2">
    <citation type="submission" date="2025-08" db="UniProtKB">
        <authorList>
            <consortium name="Ensembl"/>
        </authorList>
    </citation>
    <scope>IDENTIFICATION</scope>
</reference>
<sequence>MYCIEKLSKIPPKVQCCCPLQGKLYKIFIVRELSDRGTVGCFTFRVREKLNVRTHSPGMAGSPGGSPGLAGSPGGSPGLAGSPGGSPGLAGSPGGSPGLAGSPGGLPWNGRISGGAPLEWPELREALLELGI</sequence>
<reference evidence="2" key="3">
    <citation type="submission" date="2025-09" db="UniProtKB">
        <authorList>
            <consortium name="Ensembl"/>
        </authorList>
    </citation>
    <scope>IDENTIFICATION</scope>
</reference>
<keyword evidence="3" id="KW-1185">Reference proteome</keyword>